<gene>
    <name evidence="2" type="ORF">ElyMa_000709300</name>
</gene>
<evidence type="ECO:0000313" key="3">
    <source>
        <dbReference type="Proteomes" id="UP000762676"/>
    </source>
</evidence>
<protein>
    <recommendedName>
        <fullName evidence="4">Secreted protein</fullName>
    </recommendedName>
</protein>
<comment type="caution">
    <text evidence="2">The sequence shown here is derived from an EMBL/GenBank/DDBJ whole genome shotgun (WGS) entry which is preliminary data.</text>
</comment>
<feature type="chain" id="PRO_5043741495" description="Secreted protein" evidence="1">
    <location>
        <begin position="21"/>
        <end position="106"/>
    </location>
</feature>
<evidence type="ECO:0000313" key="2">
    <source>
        <dbReference type="EMBL" id="GFR85988.1"/>
    </source>
</evidence>
<reference evidence="2 3" key="1">
    <citation type="journal article" date="2021" name="Elife">
        <title>Chloroplast acquisition without the gene transfer in kleptoplastic sea slugs, Plakobranchus ocellatus.</title>
        <authorList>
            <person name="Maeda T."/>
            <person name="Takahashi S."/>
            <person name="Yoshida T."/>
            <person name="Shimamura S."/>
            <person name="Takaki Y."/>
            <person name="Nagai Y."/>
            <person name="Toyoda A."/>
            <person name="Suzuki Y."/>
            <person name="Arimoto A."/>
            <person name="Ishii H."/>
            <person name="Satoh N."/>
            <person name="Nishiyama T."/>
            <person name="Hasebe M."/>
            <person name="Maruyama T."/>
            <person name="Minagawa J."/>
            <person name="Obokata J."/>
            <person name="Shigenobu S."/>
        </authorList>
    </citation>
    <scope>NUCLEOTIDE SEQUENCE [LARGE SCALE GENOMIC DNA]</scope>
</reference>
<proteinExistence type="predicted"/>
<accession>A0AAV4GJT6</accession>
<keyword evidence="3" id="KW-1185">Reference proteome</keyword>
<evidence type="ECO:0008006" key="4">
    <source>
        <dbReference type="Google" id="ProtNLM"/>
    </source>
</evidence>
<keyword evidence="1" id="KW-0732">Signal</keyword>
<name>A0AAV4GJT6_9GAST</name>
<dbReference type="AlphaFoldDB" id="A0AAV4GJT6"/>
<dbReference type="EMBL" id="BMAT01001461">
    <property type="protein sequence ID" value="GFR85988.1"/>
    <property type="molecule type" value="Genomic_DNA"/>
</dbReference>
<evidence type="ECO:0000256" key="1">
    <source>
        <dbReference type="SAM" id="SignalP"/>
    </source>
</evidence>
<dbReference type="Proteomes" id="UP000762676">
    <property type="component" value="Unassembled WGS sequence"/>
</dbReference>
<organism evidence="2 3">
    <name type="scientific">Elysia marginata</name>
    <dbReference type="NCBI Taxonomy" id="1093978"/>
    <lineage>
        <taxon>Eukaryota</taxon>
        <taxon>Metazoa</taxon>
        <taxon>Spiralia</taxon>
        <taxon>Lophotrochozoa</taxon>
        <taxon>Mollusca</taxon>
        <taxon>Gastropoda</taxon>
        <taxon>Heterobranchia</taxon>
        <taxon>Euthyneura</taxon>
        <taxon>Panpulmonata</taxon>
        <taxon>Sacoglossa</taxon>
        <taxon>Placobranchoidea</taxon>
        <taxon>Plakobranchidae</taxon>
        <taxon>Elysia</taxon>
    </lineage>
</organism>
<sequence>MWVRVKLAVCLGVITVIGQADDWERARGRARVKSSLNAAQIGNQSRQMEAFTWFSPKFPATWRLGCLKNAARSTCARARISLVLAASESLSPHKSAWACFCPPKNL</sequence>
<feature type="signal peptide" evidence="1">
    <location>
        <begin position="1"/>
        <end position="20"/>
    </location>
</feature>